<dbReference type="EMBL" id="LAZR01001718">
    <property type="protein sequence ID" value="KKN40203.1"/>
    <property type="molecule type" value="Genomic_DNA"/>
</dbReference>
<comment type="caution">
    <text evidence="2">The sequence shown here is derived from an EMBL/GenBank/DDBJ whole genome shotgun (WGS) entry which is preliminary data.</text>
</comment>
<feature type="domain" description="DRTGG" evidence="1">
    <location>
        <begin position="219"/>
        <end position="326"/>
    </location>
</feature>
<evidence type="ECO:0000259" key="1">
    <source>
        <dbReference type="Pfam" id="PF07085"/>
    </source>
</evidence>
<dbReference type="Pfam" id="PF07085">
    <property type="entry name" value="DRTGG"/>
    <property type="match status" value="1"/>
</dbReference>
<accession>A0A0F9TFG7</accession>
<dbReference type="AlphaFoldDB" id="A0A0F9TFG7"/>
<dbReference type="Pfam" id="PF13500">
    <property type="entry name" value="AAA_26"/>
    <property type="match status" value="1"/>
</dbReference>
<dbReference type="Gene3D" id="3.40.1390.20">
    <property type="entry name" value="HprK N-terminal domain-like"/>
    <property type="match status" value="1"/>
</dbReference>
<dbReference type="InterPro" id="IPR050500">
    <property type="entry name" value="Phos_Acetyltrans/Butyryltrans"/>
</dbReference>
<dbReference type="SUPFAM" id="SSF52540">
    <property type="entry name" value="P-loop containing nucleoside triphosphate hydrolases"/>
    <property type="match status" value="1"/>
</dbReference>
<gene>
    <name evidence="2" type="ORF">LCGC14_0735730</name>
</gene>
<evidence type="ECO:0000313" key="2">
    <source>
        <dbReference type="EMBL" id="KKN40203.1"/>
    </source>
</evidence>
<proteinExistence type="predicted"/>
<reference evidence="2" key="1">
    <citation type="journal article" date="2015" name="Nature">
        <title>Complex archaea that bridge the gap between prokaryotes and eukaryotes.</title>
        <authorList>
            <person name="Spang A."/>
            <person name="Saw J.H."/>
            <person name="Jorgensen S.L."/>
            <person name="Zaremba-Niedzwiedzka K."/>
            <person name="Martijn J."/>
            <person name="Lind A.E."/>
            <person name="van Eijk R."/>
            <person name="Schleper C."/>
            <person name="Guy L."/>
            <person name="Ettema T.J."/>
        </authorList>
    </citation>
    <scope>NUCLEOTIDE SEQUENCE</scope>
</reference>
<name>A0A0F9TFG7_9ZZZZ</name>
<dbReference type="InterPro" id="IPR027417">
    <property type="entry name" value="P-loop_NTPase"/>
</dbReference>
<organism evidence="2">
    <name type="scientific">marine sediment metagenome</name>
    <dbReference type="NCBI Taxonomy" id="412755"/>
    <lineage>
        <taxon>unclassified sequences</taxon>
        <taxon>metagenomes</taxon>
        <taxon>ecological metagenomes</taxon>
    </lineage>
</organism>
<dbReference type="SUPFAM" id="SSF75138">
    <property type="entry name" value="HprK N-terminal domain-like"/>
    <property type="match status" value="1"/>
</dbReference>
<dbReference type="PANTHER" id="PTHR43356">
    <property type="entry name" value="PHOSPHATE ACETYLTRANSFERASE"/>
    <property type="match status" value="1"/>
</dbReference>
<sequence length="355" mass="39863">MAKTFYLTSLSERAGKSFLSIGFIQKLKKEGKKFAYFKPIGVPTAAFTNKRDPDVSFILKTAYKTNHPYDIVSPVSIPDGYYVDLVDANKKEEYLNKIKIAYDDLTKDVDYIIIEGNPSIKKFVRTGIDDVSIAQYLGVNELIYVSVDSSDKCIDNFFFTKNYFNFRKIGILGILFNKIEFDYIARIKEISGDHIDKYNIPVLGIIEKNVELFAPRVNEIKEQIGGELINDQASEGLDNLVETFLIGAMNAQGALKYLRQVKRAAFITGGDRTDLAMAALDQDVSTLILTGFIQPDMGVITAANEKGIPIILSPSDTYTTMRNLERLKPGIQEDEMEKVLALIEKDINWDLLLGS</sequence>
<dbReference type="Gene3D" id="3.40.50.300">
    <property type="entry name" value="P-loop containing nucleotide triphosphate hydrolases"/>
    <property type="match status" value="1"/>
</dbReference>
<protein>
    <recommendedName>
        <fullName evidence="1">DRTGG domain-containing protein</fullName>
    </recommendedName>
</protein>
<dbReference type="InterPro" id="IPR028979">
    <property type="entry name" value="Ser_kin/Pase_Hpr-like_N_sf"/>
</dbReference>
<dbReference type="InterPro" id="IPR010766">
    <property type="entry name" value="DRTGG"/>
</dbReference>
<dbReference type="PANTHER" id="PTHR43356:SF2">
    <property type="entry name" value="PHOSPHATE ACETYLTRANSFERASE"/>
    <property type="match status" value="1"/>
</dbReference>